<gene>
    <name evidence="2" type="ORF">DES38_105145</name>
</gene>
<dbReference type="SUPFAM" id="SSF51735">
    <property type="entry name" value="NAD(P)-binding Rossmann-fold domains"/>
    <property type="match status" value="1"/>
</dbReference>
<sequence>MNVLVIGANGQIGHKLVDRLQATEDAHVRAMVRKEAQVKSFEDKGVEAVLADLEGDLDQLAKAFEDIDTVVFTAGSGPNTGFDKTMAVDLDGAIKTMQIAGGLKVNRYILISSFDTSRIAIQNAPESFRPYVIAKHYADDWLRKSNLAYTIVHPGRLTDDEETDQVTIKEQVEPGNISRSDVSKVLYETIFDDNLKGKEFQVVEGKTSIVDALKQL</sequence>
<protein>
    <submittedName>
        <fullName evidence="2">Putative NAD(P)-binding protein</fullName>
    </submittedName>
</protein>
<dbReference type="InterPro" id="IPR036291">
    <property type="entry name" value="NAD(P)-bd_dom_sf"/>
</dbReference>
<feature type="domain" description="NAD(P)-binding" evidence="1">
    <location>
        <begin position="7"/>
        <end position="192"/>
    </location>
</feature>
<name>A0A2V3WEK3_9BACI</name>
<dbReference type="AlphaFoldDB" id="A0A2V3WEK3"/>
<dbReference type="RefSeq" id="WP_110251297.1">
    <property type="nucleotide sequence ID" value="NZ_QJJR01000005.1"/>
</dbReference>
<dbReference type="InterPro" id="IPR016040">
    <property type="entry name" value="NAD(P)-bd_dom"/>
</dbReference>
<evidence type="ECO:0000313" key="2">
    <source>
        <dbReference type="EMBL" id="PXW91524.1"/>
    </source>
</evidence>
<dbReference type="CDD" id="cd05243">
    <property type="entry name" value="SDR_a5"/>
    <property type="match status" value="1"/>
</dbReference>
<dbReference type="Pfam" id="PF13460">
    <property type="entry name" value="NAD_binding_10"/>
    <property type="match status" value="1"/>
</dbReference>
<evidence type="ECO:0000259" key="1">
    <source>
        <dbReference type="Pfam" id="PF13460"/>
    </source>
</evidence>
<dbReference type="PANTHER" id="PTHR15020:SF50">
    <property type="entry name" value="UPF0659 PROTEIN YMR090W"/>
    <property type="match status" value="1"/>
</dbReference>
<keyword evidence="3" id="KW-1185">Reference proteome</keyword>
<dbReference type="OrthoDB" id="9803892at2"/>
<comment type="caution">
    <text evidence="2">The sequence shown here is derived from an EMBL/GenBank/DDBJ whole genome shotgun (WGS) entry which is preliminary data.</text>
</comment>
<reference evidence="2 3" key="1">
    <citation type="submission" date="2018-05" db="EMBL/GenBank/DDBJ databases">
        <title>Genomic Encyclopedia of Type Strains, Phase IV (KMG-IV): sequencing the most valuable type-strain genomes for metagenomic binning, comparative biology and taxonomic classification.</title>
        <authorList>
            <person name="Goeker M."/>
        </authorList>
    </citation>
    <scope>NUCLEOTIDE SEQUENCE [LARGE SCALE GENOMIC DNA]</scope>
    <source>
        <strain evidence="2 3">DSM 22440</strain>
    </source>
</reference>
<dbReference type="PANTHER" id="PTHR15020">
    <property type="entry name" value="FLAVIN REDUCTASE-RELATED"/>
    <property type="match status" value="1"/>
</dbReference>
<dbReference type="EMBL" id="QJJR01000005">
    <property type="protein sequence ID" value="PXW91524.1"/>
    <property type="molecule type" value="Genomic_DNA"/>
</dbReference>
<accession>A0A2V3WEK3</accession>
<organism evidence="2 3">
    <name type="scientific">Streptohalobacillus salinus</name>
    <dbReference type="NCBI Taxonomy" id="621096"/>
    <lineage>
        <taxon>Bacteria</taxon>
        <taxon>Bacillati</taxon>
        <taxon>Bacillota</taxon>
        <taxon>Bacilli</taxon>
        <taxon>Bacillales</taxon>
        <taxon>Bacillaceae</taxon>
        <taxon>Streptohalobacillus</taxon>
    </lineage>
</organism>
<evidence type="ECO:0000313" key="3">
    <source>
        <dbReference type="Proteomes" id="UP000247922"/>
    </source>
</evidence>
<proteinExistence type="predicted"/>
<dbReference type="Gene3D" id="3.40.50.720">
    <property type="entry name" value="NAD(P)-binding Rossmann-like Domain"/>
    <property type="match status" value="1"/>
</dbReference>
<dbReference type="Proteomes" id="UP000247922">
    <property type="component" value="Unassembled WGS sequence"/>
</dbReference>